<evidence type="ECO:0000313" key="2">
    <source>
        <dbReference type="Proteomes" id="UP001309705"/>
    </source>
</evidence>
<organism evidence="1 2">
    <name type="scientific">Brenneria populi</name>
    <dbReference type="NCBI Taxonomy" id="1505588"/>
    <lineage>
        <taxon>Bacteria</taxon>
        <taxon>Pseudomonadati</taxon>
        <taxon>Pseudomonadota</taxon>
        <taxon>Gammaproteobacteria</taxon>
        <taxon>Enterobacterales</taxon>
        <taxon>Pectobacteriaceae</taxon>
        <taxon>Brenneria</taxon>
    </lineage>
</organism>
<sequence length="77" mass="8859">MRRRIEKTAVHVGYQPQLPSGGQQAFSFPLFDLSLIKKPLDEGLFFCGRPPLAVTLRAACRLRRLSVYRASNRWEKI</sequence>
<accession>A0ABU6JPU4</accession>
<evidence type="ECO:0000313" key="1">
    <source>
        <dbReference type="EMBL" id="MEC5342607.1"/>
    </source>
</evidence>
<reference evidence="1 2" key="1">
    <citation type="journal article" date="2017" name="Int. J. Syst. Evol. Microbiol.">
        <title>Brenneria populi subsp. brevivirga subsp. nov. isolated from symptomatic bark of Populus x euramericana canker, and description of Brenneria populi subsp. populi subsp. nov.</title>
        <authorList>
            <person name="Zheng M.H."/>
            <person name="Piao C.G."/>
            <person name="Xue H."/>
            <person name="Guo M.W."/>
            <person name="Li Y."/>
        </authorList>
    </citation>
    <scope>NUCLEOTIDE SEQUENCE [LARGE SCALE GENOMIC DNA]</scope>
    <source>
        <strain evidence="1 2">D9-5</strain>
    </source>
</reference>
<dbReference type="RefSeq" id="WP_327617671.1">
    <property type="nucleotide sequence ID" value="NZ_JAYWTM010000006.1"/>
</dbReference>
<keyword evidence="2" id="KW-1185">Reference proteome</keyword>
<dbReference type="Proteomes" id="UP001309705">
    <property type="component" value="Unassembled WGS sequence"/>
</dbReference>
<protein>
    <submittedName>
        <fullName evidence="1">Uncharacterized protein</fullName>
    </submittedName>
</protein>
<gene>
    <name evidence="1" type="ORF">VSX58_08300</name>
</gene>
<dbReference type="EMBL" id="JAYWTM010000006">
    <property type="protein sequence ID" value="MEC5342607.1"/>
    <property type="molecule type" value="Genomic_DNA"/>
</dbReference>
<name>A0ABU6JPU4_9GAMM</name>
<comment type="caution">
    <text evidence="1">The sequence shown here is derived from an EMBL/GenBank/DDBJ whole genome shotgun (WGS) entry which is preliminary data.</text>
</comment>
<proteinExistence type="predicted"/>